<evidence type="ECO:0008006" key="2">
    <source>
        <dbReference type="Google" id="ProtNLM"/>
    </source>
</evidence>
<evidence type="ECO:0000313" key="1">
    <source>
        <dbReference type="EMBL" id="KKM77647.1"/>
    </source>
</evidence>
<feature type="non-terminal residue" evidence="1">
    <location>
        <position position="1"/>
    </location>
</feature>
<proteinExistence type="predicted"/>
<dbReference type="EMBL" id="LAZR01008612">
    <property type="protein sequence ID" value="KKM77647.1"/>
    <property type="molecule type" value="Genomic_DNA"/>
</dbReference>
<reference evidence="1" key="1">
    <citation type="journal article" date="2015" name="Nature">
        <title>Complex archaea that bridge the gap between prokaryotes and eukaryotes.</title>
        <authorList>
            <person name="Spang A."/>
            <person name="Saw J.H."/>
            <person name="Jorgensen S.L."/>
            <person name="Zaremba-Niedzwiedzka K."/>
            <person name="Martijn J."/>
            <person name="Lind A.E."/>
            <person name="van Eijk R."/>
            <person name="Schleper C."/>
            <person name="Guy L."/>
            <person name="Ettema T.J."/>
        </authorList>
    </citation>
    <scope>NUCLEOTIDE SEQUENCE</scope>
</reference>
<sequence length="37" mass="3850">AAANEVAQAKLALAVLADSPYKQALASLADFSISRKF</sequence>
<gene>
    <name evidence="1" type="ORF">LCGC14_1367970</name>
</gene>
<accession>A0A0F9N870</accession>
<organism evidence="1">
    <name type="scientific">marine sediment metagenome</name>
    <dbReference type="NCBI Taxonomy" id="412755"/>
    <lineage>
        <taxon>unclassified sequences</taxon>
        <taxon>metagenomes</taxon>
        <taxon>ecological metagenomes</taxon>
    </lineage>
</organism>
<dbReference type="AlphaFoldDB" id="A0A0F9N870"/>
<protein>
    <recommendedName>
        <fullName evidence="2">Octaprenyl diphosphate synthase</fullName>
    </recommendedName>
</protein>
<name>A0A0F9N870_9ZZZZ</name>
<comment type="caution">
    <text evidence="1">The sequence shown here is derived from an EMBL/GenBank/DDBJ whole genome shotgun (WGS) entry which is preliminary data.</text>
</comment>